<dbReference type="Gene3D" id="1.10.3080.10">
    <property type="entry name" value="Clc chloride channel"/>
    <property type="match status" value="1"/>
</dbReference>
<keyword evidence="4" id="KW-1133">Transmembrane helix</keyword>
<feature type="transmembrane region" description="Helical" evidence="4">
    <location>
        <begin position="111"/>
        <end position="132"/>
    </location>
</feature>
<name>A0AAD6WKH6_9ROSI</name>
<evidence type="ECO:0000313" key="5">
    <source>
        <dbReference type="EMBL" id="KAJ7015562.1"/>
    </source>
</evidence>
<dbReference type="PANTHER" id="PTHR11689">
    <property type="entry name" value="CHLORIDE CHANNEL PROTEIN CLC FAMILY MEMBER"/>
    <property type="match status" value="1"/>
</dbReference>
<evidence type="ECO:0000256" key="4">
    <source>
        <dbReference type="SAM" id="Phobius"/>
    </source>
</evidence>
<comment type="caution">
    <text evidence="5">The sequence shown here is derived from an EMBL/GenBank/DDBJ whole genome shotgun (WGS) entry which is preliminary data.</text>
</comment>
<keyword evidence="4" id="KW-0812">Transmembrane</keyword>
<keyword evidence="1" id="KW-0677">Repeat</keyword>
<keyword evidence="6" id="KW-1185">Reference proteome</keyword>
<dbReference type="AlphaFoldDB" id="A0AAD6WKH6"/>
<evidence type="ECO:0000256" key="2">
    <source>
        <dbReference type="ARBA" id="ARBA00023122"/>
    </source>
</evidence>
<evidence type="ECO:0000256" key="1">
    <source>
        <dbReference type="ARBA" id="ARBA00022737"/>
    </source>
</evidence>
<dbReference type="GO" id="GO:0009705">
    <property type="term" value="C:plant-type vacuole membrane"/>
    <property type="evidence" value="ECO:0007669"/>
    <property type="project" value="TreeGrafter"/>
</dbReference>
<protein>
    <submittedName>
        <fullName evidence="5">Uncharacterized protein</fullName>
    </submittedName>
</protein>
<keyword evidence="4" id="KW-0472">Membrane</keyword>
<gene>
    <name evidence="5" type="ORF">NC653_004763</name>
</gene>
<organism evidence="5 6">
    <name type="scientific">Populus alba x Populus x berolinensis</name>
    <dbReference type="NCBI Taxonomy" id="444605"/>
    <lineage>
        <taxon>Eukaryota</taxon>
        <taxon>Viridiplantae</taxon>
        <taxon>Streptophyta</taxon>
        <taxon>Embryophyta</taxon>
        <taxon>Tracheophyta</taxon>
        <taxon>Spermatophyta</taxon>
        <taxon>Magnoliopsida</taxon>
        <taxon>eudicotyledons</taxon>
        <taxon>Gunneridae</taxon>
        <taxon>Pentapetalae</taxon>
        <taxon>rosids</taxon>
        <taxon>fabids</taxon>
        <taxon>Malpighiales</taxon>
        <taxon>Salicaceae</taxon>
        <taxon>Saliceae</taxon>
        <taxon>Populus</taxon>
    </lineage>
</organism>
<dbReference type="PANTHER" id="PTHR11689:SF67">
    <property type="entry name" value="CHLORIDE CHANNEL PROTEIN CLC-A"/>
    <property type="match status" value="1"/>
</dbReference>
<accession>A0AAD6WKH6</accession>
<dbReference type="EMBL" id="JAQIZT010000001">
    <property type="protein sequence ID" value="KAJ7015562.1"/>
    <property type="molecule type" value="Genomic_DNA"/>
</dbReference>
<feature type="region of interest" description="Disordered" evidence="3">
    <location>
        <begin position="1"/>
        <end position="31"/>
    </location>
</feature>
<evidence type="ECO:0000256" key="3">
    <source>
        <dbReference type="SAM" id="MobiDB-lite"/>
    </source>
</evidence>
<dbReference type="GO" id="GO:0009671">
    <property type="term" value="F:nitrate:proton symporter activity"/>
    <property type="evidence" value="ECO:0007669"/>
    <property type="project" value="TreeGrafter"/>
</dbReference>
<dbReference type="InterPro" id="IPR051280">
    <property type="entry name" value="Cl-channel/antiporter"/>
</dbReference>
<proteinExistence type="predicted"/>
<keyword evidence="2" id="KW-0129">CBS domain</keyword>
<sequence>MEADSSQLAEATAGHNLEVGEEGRDPESNTLHQPLLKRNRTLSSNPLALVGAKISHIESLVLRVNKLNDPSLSYISCFAFFLEEHFVLNVEYIAVLHDSCLRFRFIENKRYLTGIVYLTGANLLLTLFASVLCVCFCTKTAAGPGIPEINAYLNGVDTSNMFGVTSLIR</sequence>
<dbReference type="Proteomes" id="UP001164929">
    <property type="component" value="Chromosome 1"/>
</dbReference>
<reference evidence="5 6" key="1">
    <citation type="journal article" date="2023" name="Mol. Ecol. Resour.">
        <title>Chromosome-level genome assembly of a triploid poplar Populus alba 'Berolinensis'.</title>
        <authorList>
            <person name="Chen S."/>
            <person name="Yu Y."/>
            <person name="Wang X."/>
            <person name="Wang S."/>
            <person name="Zhang T."/>
            <person name="Zhou Y."/>
            <person name="He R."/>
            <person name="Meng N."/>
            <person name="Wang Y."/>
            <person name="Liu W."/>
            <person name="Liu Z."/>
            <person name="Liu J."/>
            <person name="Guo Q."/>
            <person name="Huang H."/>
            <person name="Sederoff R.R."/>
            <person name="Wang G."/>
            <person name="Qu G."/>
            <person name="Chen S."/>
        </authorList>
    </citation>
    <scope>NUCLEOTIDE SEQUENCE [LARGE SCALE GENOMIC DNA]</scope>
    <source>
        <strain evidence="5">SC-2020</strain>
    </source>
</reference>
<evidence type="ECO:0000313" key="6">
    <source>
        <dbReference type="Proteomes" id="UP001164929"/>
    </source>
</evidence>